<dbReference type="InParanoid" id="A0A6I8PGS5"/>
<proteinExistence type="inferred from homology"/>
<sequence>MGSLTGMLVLALGLGLPCSRAFPAPPGPLEDWKFVEDYFNRFFLQSKKAHFSSLEEQMKFLQRFFHMSITGRLDAEMLGLLKQPRCGVPDMAEYSYFPGSPKWNKNLLTYRILNYPPGLSKRTVGAVIDRALSVWSDVTPLMFQRIDDQEADMDIAFWRGAHGDGFSFDGPGNILAHAFAPGPDIGGDVHFDGEEPWSMTELGANLFLVATHELGHALGLSHSGNSDSIMFPHYHYVDLDDFRLSRDDVRGIQRLYGRRKNF</sequence>
<dbReference type="PRINTS" id="PR00138">
    <property type="entry name" value="MATRIXIN"/>
</dbReference>
<feature type="binding site" evidence="14">
    <location>
        <position position="222"/>
    </location>
    <ligand>
        <name>Zn(2+)</name>
        <dbReference type="ChEBI" id="CHEBI:29105"/>
        <label>2</label>
        <note>catalytic</note>
    </ligand>
</feature>
<dbReference type="GO" id="GO:0006508">
    <property type="term" value="P:proteolysis"/>
    <property type="evidence" value="ECO:0007669"/>
    <property type="project" value="UniProtKB-KW"/>
</dbReference>
<dbReference type="GO" id="GO:0005615">
    <property type="term" value="C:extracellular space"/>
    <property type="evidence" value="ECO:0000318"/>
    <property type="project" value="GO_Central"/>
</dbReference>
<keyword evidence="6 14" id="KW-0479">Metal-binding</keyword>
<keyword evidence="12" id="KW-0865">Zymogen</keyword>
<feature type="binding site" evidence="14">
    <location>
        <position position="216"/>
    </location>
    <ligand>
        <name>Zn(2+)</name>
        <dbReference type="ChEBI" id="CHEBI:29105"/>
        <label>2</label>
        <note>catalytic</note>
    </ligand>
</feature>
<dbReference type="Ensembl" id="ENSOANT00000069726.1">
    <property type="protein sequence ID" value="ENSOANP00000051882.1"/>
    <property type="gene ID" value="ENSOANG00000049169.1"/>
</dbReference>
<feature type="binding site" evidence="14">
    <location>
        <position position="164"/>
    </location>
    <ligand>
        <name>Zn(2+)</name>
        <dbReference type="ChEBI" id="CHEBI:29105"/>
        <label>1</label>
    </ligand>
</feature>
<dbReference type="InterPro" id="IPR021190">
    <property type="entry name" value="Pept_M10A"/>
</dbReference>
<keyword evidence="10 14" id="KW-0106">Calcium</keyword>
<evidence type="ECO:0000256" key="8">
    <source>
        <dbReference type="ARBA" id="ARBA00022801"/>
    </source>
</evidence>
<dbReference type="InterPro" id="IPR006026">
    <property type="entry name" value="Peptidase_Metallo"/>
</dbReference>
<dbReference type="OrthoDB" id="406838at2759"/>
<dbReference type="FunCoup" id="A0A6I8PGS5">
    <property type="interactions" value="11"/>
</dbReference>
<feature type="binding site" evidence="14">
    <location>
        <position position="230"/>
    </location>
    <ligand>
        <name>Zn(2+)</name>
        <dbReference type="ChEBI" id="CHEBI:29105"/>
        <label>2</label>
        <note>catalytic</note>
    </ligand>
</feature>
<evidence type="ECO:0000256" key="11">
    <source>
        <dbReference type="ARBA" id="ARBA00023049"/>
    </source>
</evidence>
<reference evidence="17" key="2">
    <citation type="submission" date="2025-08" db="UniProtKB">
        <authorList>
            <consortium name="Ensembl"/>
        </authorList>
    </citation>
    <scope>IDENTIFICATION</scope>
    <source>
        <strain evidence="17">Glennie</strain>
    </source>
</reference>
<dbReference type="GO" id="GO:0008270">
    <property type="term" value="F:zinc ion binding"/>
    <property type="evidence" value="ECO:0007669"/>
    <property type="project" value="InterPro"/>
</dbReference>
<dbReference type="GO" id="GO:0031012">
    <property type="term" value="C:extracellular matrix"/>
    <property type="evidence" value="ECO:0007669"/>
    <property type="project" value="InterPro"/>
</dbReference>
<evidence type="ECO:0000259" key="16">
    <source>
        <dbReference type="SMART" id="SM00235"/>
    </source>
</evidence>
<evidence type="ECO:0000256" key="3">
    <source>
        <dbReference type="ARBA" id="ARBA00022525"/>
    </source>
</evidence>
<dbReference type="CDD" id="cd04278">
    <property type="entry name" value="ZnMc_MMP"/>
    <property type="match status" value="1"/>
</dbReference>
<feature type="binding site" description="in inhibited form" evidence="14">
    <location>
        <position position="86"/>
    </location>
    <ligand>
        <name>Zn(2+)</name>
        <dbReference type="ChEBI" id="CHEBI:29105"/>
        <label>2</label>
        <note>catalytic</note>
    </ligand>
</feature>
<dbReference type="Bgee" id="ENSOANG00000049169">
    <property type="expression patterns" value="Expressed in liver and 3 other cell types or tissues"/>
</dbReference>
<keyword evidence="18" id="KW-1185">Reference proteome</keyword>
<dbReference type="GeneTree" id="ENSGT00940000160903"/>
<feature type="chain" id="PRO_5026246288" description="Peptidase metallopeptidase domain-containing protein" evidence="15">
    <location>
        <begin position="22"/>
        <end position="262"/>
    </location>
</feature>
<dbReference type="RefSeq" id="XP_028907084.1">
    <property type="nucleotide sequence ID" value="XM_029051251.2"/>
</dbReference>
<evidence type="ECO:0000256" key="6">
    <source>
        <dbReference type="ARBA" id="ARBA00022723"/>
    </source>
</evidence>
<evidence type="ECO:0000256" key="9">
    <source>
        <dbReference type="ARBA" id="ARBA00022833"/>
    </source>
</evidence>
<feature type="binding site" evidence="14">
    <location>
        <position position="188"/>
    </location>
    <ligand>
        <name>Ca(2+)</name>
        <dbReference type="ChEBI" id="CHEBI:29108"/>
        <label>2</label>
    </ligand>
</feature>
<dbReference type="OMA" id="FLPWCFT"/>
<comment type="similarity">
    <text evidence="2">Belongs to the peptidase M10A family.</text>
</comment>
<keyword evidence="7 15" id="KW-0732">Signal</keyword>
<keyword evidence="5" id="KW-0645">Protease</keyword>
<dbReference type="Pfam" id="PF00413">
    <property type="entry name" value="Peptidase_M10"/>
    <property type="match status" value="1"/>
</dbReference>
<evidence type="ECO:0000256" key="2">
    <source>
        <dbReference type="ARBA" id="ARBA00010370"/>
    </source>
</evidence>
<evidence type="ECO:0000256" key="13">
    <source>
        <dbReference type="PIRSR" id="PIRSR621190-1"/>
    </source>
</evidence>
<keyword evidence="9 14" id="KW-0862">Zinc</keyword>
<feature type="binding site" evidence="14">
    <location>
        <position position="195"/>
    </location>
    <ligand>
        <name>Ca(2+)</name>
        <dbReference type="ChEBI" id="CHEBI:29108"/>
        <label>1</label>
    </ligand>
</feature>
<evidence type="ECO:0000256" key="7">
    <source>
        <dbReference type="ARBA" id="ARBA00022729"/>
    </source>
</evidence>
<feature type="binding site" evidence="14">
    <location>
        <position position="186"/>
    </location>
    <ligand>
        <name>Ca(2+)</name>
        <dbReference type="ChEBI" id="CHEBI:29108"/>
        <label>2</label>
    </ligand>
</feature>
<evidence type="ECO:0000313" key="18">
    <source>
        <dbReference type="Proteomes" id="UP000002279"/>
    </source>
</evidence>
<keyword evidence="4" id="KW-0272">Extracellular matrix</keyword>
<dbReference type="AlphaFoldDB" id="A0A6I8PGS5"/>
<dbReference type="FunFam" id="3.40.390.10:FF:000007">
    <property type="entry name" value="Collagenase 3"/>
    <property type="match status" value="1"/>
</dbReference>
<comment type="subcellular location">
    <subcellularLocation>
        <location evidence="1">Secreted</location>
        <location evidence="1">Extracellular space</location>
        <location evidence="1">Extracellular matrix</location>
    </subcellularLocation>
</comment>
<feature type="binding site" evidence="14">
    <location>
        <position position="170"/>
    </location>
    <ligand>
        <name>Ca(2+)</name>
        <dbReference type="ChEBI" id="CHEBI:29108"/>
        <label>3</label>
    </ligand>
</feature>
<dbReference type="Proteomes" id="UP000002279">
    <property type="component" value="Chromosome 2"/>
</dbReference>
<evidence type="ECO:0000256" key="15">
    <source>
        <dbReference type="SAM" id="SignalP"/>
    </source>
</evidence>
<feature type="active site" evidence="13">
    <location>
        <position position="213"/>
    </location>
</feature>
<protein>
    <recommendedName>
        <fullName evidence="16">Peptidase metallopeptidase domain-containing protein</fullName>
    </recommendedName>
</protein>
<dbReference type="SMART" id="SM00235">
    <property type="entry name" value="ZnMc"/>
    <property type="match status" value="1"/>
</dbReference>
<dbReference type="SUPFAM" id="SSF47090">
    <property type="entry name" value="PGBD-like"/>
    <property type="match status" value="1"/>
</dbReference>
<dbReference type="InterPro" id="IPR033739">
    <property type="entry name" value="M10A_MMP"/>
</dbReference>
<keyword evidence="3" id="KW-0964">Secreted</keyword>
<accession>A0A6I8PGS5</accession>
<comment type="cofactor">
    <cofactor evidence="14">
        <name>Zn(2+)</name>
        <dbReference type="ChEBI" id="CHEBI:29105"/>
    </cofactor>
    <text evidence="14">Binds 2 Zn(2+) ions per subunit.</text>
</comment>
<organism evidence="17 18">
    <name type="scientific">Ornithorhynchus anatinus</name>
    <name type="common">Duckbill platypus</name>
    <dbReference type="NCBI Taxonomy" id="9258"/>
    <lineage>
        <taxon>Eukaryota</taxon>
        <taxon>Metazoa</taxon>
        <taxon>Chordata</taxon>
        <taxon>Craniata</taxon>
        <taxon>Vertebrata</taxon>
        <taxon>Euteleostomi</taxon>
        <taxon>Mammalia</taxon>
        <taxon>Monotremata</taxon>
        <taxon>Ornithorhynchidae</taxon>
        <taxon>Ornithorhynchus</taxon>
    </lineage>
</organism>
<evidence type="ECO:0000256" key="4">
    <source>
        <dbReference type="ARBA" id="ARBA00022530"/>
    </source>
</evidence>
<feature type="binding site" evidence="14">
    <location>
        <position position="169"/>
    </location>
    <ligand>
        <name>Ca(2+)</name>
        <dbReference type="ChEBI" id="CHEBI:29108"/>
        <label>3</label>
    </ligand>
</feature>
<comment type="cofactor">
    <cofactor evidence="14">
        <name>Ca(2+)</name>
        <dbReference type="ChEBI" id="CHEBI:29108"/>
    </cofactor>
    <text evidence="14">Can bind about 5 Ca(2+) ions per subunit.</text>
</comment>
<dbReference type="PANTHER" id="PTHR10201:SF76">
    <property type="entry name" value="MATRIX METALLOPROTEINASE-26"/>
    <property type="match status" value="1"/>
</dbReference>
<dbReference type="GeneID" id="100086753"/>
<dbReference type="SUPFAM" id="SSF55486">
    <property type="entry name" value="Metalloproteases ('zincins'), catalytic domain"/>
    <property type="match status" value="1"/>
</dbReference>
<dbReference type="InterPro" id="IPR001818">
    <property type="entry name" value="Pept_M10_metallopeptidase"/>
</dbReference>
<feature type="signal peptide" evidence="15">
    <location>
        <begin position="1"/>
        <end position="21"/>
    </location>
</feature>
<reference evidence="17 18" key="1">
    <citation type="journal article" date="2008" name="Nature">
        <title>Genome analysis of the platypus reveals unique signatures of evolution.</title>
        <authorList>
            <person name="Warren W.C."/>
            <person name="Hillier L.W."/>
            <person name="Marshall Graves J.A."/>
            <person name="Birney E."/>
            <person name="Ponting C.P."/>
            <person name="Grutzner F."/>
            <person name="Belov K."/>
            <person name="Miller W."/>
            <person name="Clarke L."/>
            <person name="Chinwalla A.T."/>
            <person name="Yang S.P."/>
            <person name="Heger A."/>
            <person name="Locke D.P."/>
            <person name="Miethke P."/>
            <person name="Waters P.D."/>
            <person name="Veyrunes F."/>
            <person name="Fulton L."/>
            <person name="Fulton B."/>
            <person name="Graves T."/>
            <person name="Wallis J."/>
            <person name="Puente X.S."/>
            <person name="Lopez-Otin C."/>
            <person name="Ordonez G.R."/>
            <person name="Eichler E.E."/>
            <person name="Chen L."/>
            <person name="Cheng Z."/>
            <person name="Deakin J.E."/>
            <person name="Alsop A."/>
            <person name="Thompson K."/>
            <person name="Kirby P."/>
            <person name="Papenfuss A.T."/>
            <person name="Wakefield M.J."/>
            <person name="Olender T."/>
            <person name="Lancet D."/>
            <person name="Huttley G.A."/>
            <person name="Smit A.F."/>
            <person name="Pask A."/>
            <person name="Temple-Smith P."/>
            <person name="Batzer M.A."/>
            <person name="Walker J.A."/>
            <person name="Konkel M.K."/>
            <person name="Harris R.S."/>
            <person name="Whittington C.M."/>
            <person name="Wong E.S."/>
            <person name="Gemmell N.J."/>
            <person name="Buschiazzo E."/>
            <person name="Vargas Jentzsch I.M."/>
            <person name="Merkel A."/>
            <person name="Schmitz J."/>
            <person name="Zemann A."/>
            <person name="Churakov G."/>
            <person name="Kriegs J.O."/>
            <person name="Brosius J."/>
            <person name="Murchison E.P."/>
            <person name="Sachidanandam R."/>
            <person name="Smith C."/>
            <person name="Hannon G.J."/>
            <person name="Tsend-Ayush E."/>
            <person name="McMillan D."/>
            <person name="Attenborough R."/>
            <person name="Rens W."/>
            <person name="Ferguson-Smith M."/>
            <person name="Lefevre C.M."/>
            <person name="Sharp J.A."/>
            <person name="Nicholas K.R."/>
            <person name="Ray D.A."/>
            <person name="Kube M."/>
            <person name="Reinhardt R."/>
            <person name="Pringle T.H."/>
            <person name="Taylor J."/>
            <person name="Jones R.C."/>
            <person name="Nixon B."/>
            <person name="Dacheux J.L."/>
            <person name="Niwa H."/>
            <person name="Sekita Y."/>
            <person name="Huang X."/>
            <person name="Stark A."/>
            <person name="Kheradpour P."/>
            <person name="Kellis M."/>
            <person name="Flicek P."/>
            <person name="Chen Y."/>
            <person name="Webber C."/>
            <person name="Hardison R."/>
            <person name="Nelson J."/>
            <person name="Hallsworth-Pepin K."/>
            <person name="Delehaunty K."/>
            <person name="Markovic C."/>
            <person name="Minx P."/>
            <person name="Feng Y."/>
            <person name="Kremitzki C."/>
            <person name="Mitreva M."/>
            <person name="Glasscock J."/>
            <person name="Wylie T."/>
            <person name="Wohldmann P."/>
            <person name="Thiru P."/>
            <person name="Nhan M.N."/>
            <person name="Pohl C.S."/>
            <person name="Smith S.M."/>
            <person name="Hou S."/>
            <person name="Nefedov M."/>
            <person name="de Jong P.J."/>
            <person name="Renfree M.B."/>
            <person name="Mardis E.R."/>
            <person name="Wilson R.K."/>
        </authorList>
    </citation>
    <scope>NUCLEOTIDE SEQUENCE [LARGE SCALE GENOMIC DNA]</scope>
    <source>
        <strain evidence="17 18">Glennie</strain>
    </source>
</reference>
<feature type="binding site" evidence="14">
    <location>
        <position position="162"/>
    </location>
    <ligand>
        <name>Zn(2+)</name>
        <dbReference type="ChEBI" id="CHEBI:29105"/>
        <label>1</label>
    </ligand>
</feature>
<feature type="binding site" evidence="14">
    <location>
        <position position="190"/>
    </location>
    <ligand>
        <name>Zn(2+)</name>
        <dbReference type="ChEBI" id="CHEBI:29105"/>
        <label>1</label>
    </ligand>
</feature>
<evidence type="ECO:0000256" key="1">
    <source>
        <dbReference type="ARBA" id="ARBA00004498"/>
    </source>
</evidence>
<evidence type="ECO:0000256" key="12">
    <source>
        <dbReference type="ARBA" id="ARBA00023145"/>
    </source>
</evidence>
<name>A0A6I8PGS5_ORNAN</name>
<feature type="binding site" evidence="14">
    <location>
        <position position="152"/>
    </location>
    <ligand>
        <name>Ca(2+)</name>
        <dbReference type="ChEBI" id="CHEBI:29108"/>
        <label>2</label>
    </ligand>
</feature>
<evidence type="ECO:0000256" key="5">
    <source>
        <dbReference type="ARBA" id="ARBA00022670"/>
    </source>
</evidence>
<dbReference type="GO" id="GO:0030574">
    <property type="term" value="P:collagen catabolic process"/>
    <property type="evidence" value="ECO:0000318"/>
    <property type="project" value="GO_Central"/>
</dbReference>
<evidence type="ECO:0000313" key="17">
    <source>
        <dbReference type="Ensembl" id="ENSOANP00000051882.1"/>
    </source>
</evidence>
<dbReference type="KEGG" id="oaa:100086753"/>
<feature type="domain" description="Peptidase metallopeptidase" evidence="16">
    <location>
        <begin position="99"/>
        <end position="258"/>
    </location>
</feature>
<dbReference type="InterPro" id="IPR036365">
    <property type="entry name" value="PGBD-like_sf"/>
</dbReference>
<dbReference type="PANTHER" id="PTHR10201">
    <property type="entry name" value="MATRIX METALLOPROTEINASE"/>
    <property type="match status" value="1"/>
</dbReference>
<reference evidence="17" key="3">
    <citation type="submission" date="2025-09" db="UniProtKB">
        <authorList>
            <consortium name="Ensembl"/>
        </authorList>
    </citation>
    <scope>IDENTIFICATION</scope>
    <source>
        <strain evidence="17">Glennie</strain>
    </source>
</reference>
<dbReference type="InterPro" id="IPR024079">
    <property type="entry name" value="MetalloPept_cat_dom_sf"/>
</dbReference>
<keyword evidence="8" id="KW-0378">Hydrolase</keyword>
<feature type="binding site" evidence="14">
    <location>
        <position position="195"/>
    </location>
    <ligand>
        <name>Ca(2+)</name>
        <dbReference type="ChEBI" id="CHEBI:29108"/>
        <label>3</label>
    </ligand>
</feature>
<gene>
    <name evidence="17" type="primary">LOC100086753</name>
</gene>
<evidence type="ECO:0000256" key="10">
    <source>
        <dbReference type="ARBA" id="ARBA00022837"/>
    </source>
</evidence>
<dbReference type="Gene3D" id="3.40.390.10">
    <property type="entry name" value="Collagenase (Catalytic Domain)"/>
    <property type="match status" value="1"/>
</dbReference>
<feature type="binding site" evidence="14">
    <location>
        <position position="192"/>
    </location>
    <ligand>
        <name>Ca(2+)</name>
        <dbReference type="ChEBI" id="CHEBI:29108"/>
        <label>3</label>
    </ligand>
</feature>
<evidence type="ECO:0000256" key="14">
    <source>
        <dbReference type="PIRSR" id="PIRSR621190-2"/>
    </source>
</evidence>
<feature type="binding site" evidence="14">
    <location>
        <position position="177"/>
    </location>
    <ligand>
        <name>Zn(2+)</name>
        <dbReference type="ChEBI" id="CHEBI:29105"/>
        <label>1</label>
    </ligand>
</feature>
<dbReference type="GO" id="GO:0030198">
    <property type="term" value="P:extracellular matrix organization"/>
    <property type="evidence" value="ECO:0000318"/>
    <property type="project" value="GO_Central"/>
</dbReference>
<feature type="binding site" evidence="14">
    <location>
        <position position="212"/>
    </location>
    <ligand>
        <name>Zn(2+)</name>
        <dbReference type="ChEBI" id="CHEBI:29105"/>
        <label>2</label>
        <note>catalytic</note>
    </ligand>
</feature>
<keyword evidence="11" id="KW-0482">Metalloprotease</keyword>
<dbReference type="GO" id="GO:0004222">
    <property type="term" value="F:metalloendopeptidase activity"/>
    <property type="evidence" value="ECO:0000318"/>
    <property type="project" value="GO_Central"/>
</dbReference>